<feature type="binding site" evidence="12">
    <location>
        <position position="158"/>
    </location>
    <ligand>
        <name>Mg(2+)</name>
        <dbReference type="ChEBI" id="CHEBI:18420"/>
    </ligand>
</feature>
<evidence type="ECO:0000256" key="5">
    <source>
        <dbReference type="ARBA" id="ARBA00022679"/>
    </source>
</evidence>
<comment type="cofactor">
    <cofactor evidence="1 12">
        <name>Mg(2+)</name>
        <dbReference type="ChEBI" id="CHEBI:18420"/>
    </cofactor>
</comment>
<accession>A0A6B0YXJ3</accession>
<evidence type="ECO:0000256" key="1">
    <source>
        <dbReference type="ARBA" id="ARBA00001946"/>
    </source>
</evidence>
<comment type="function">
    <text evidence="11">Component of the pyruvate dehydrogenase (PDH) complex, that catalyzes the overall conversion of pyruvate to acetyl-CoA and CO(2).</text>
</comment>
<dbReference type="InterPro" id="IPR005475">
    <property type="entry name" value="Transketolase-like_Pyr-bd"/>
</dbReference>
<comment type="subunit">
    <text evidence="4">Homodimer.</text>
</comment>
<comment type="pathway">
    <text evidence="2">Metabolic intermediate biosynthesis; 1-deoxy-D-xylulose 5-phosphate biosynthesis; 1-deoxy-D-xylulose 5-phosphate from D-glyceraldehyde 3-phosphate and pyruvate: step 1/1.</text>
</comment>
<dbReference type="PIRSF" id="PIRSF000156">
    <property type="entry name" value="Pyruvate_dh_E1"/>
    <property type="match status" value="1"/>
</dbReference>
<protein>
    <recommendedName>
        <fullName evidence="11">Pyruvate dehydrogenase E1 component</fullName>
        <ecNumber evidence="11">1.2.4.1</ecNumber>
    </recommendedName>
</protein>
<keyword evidence="7 12" id="KW-0460">Magnesium</keyword>
<evidence type="ECO:0000259" key="13">
    <source>
        <dbReference type="SMART" id="SM00861"/>
    </source>
</evidence>
<keyword evidence="9 11" id="KW-0786">Thiamine pyrophosphate</keyword>
<dbReference type="SMART" id="SM00861">
    <property type="entry name" value="Transket_pyr"/>
    <property type="match status" value="1"/>
</dbReference>
<dbReference type="GO" id="GO:0009228">
    <property type="term" value="P:thiamine biosynthetic process"/>
    <property type="evidence" value="ECO:0007669"/>
    <property type="project" value="UniProtKB-KW"/>
</dbReference>
<dbReference type="EC" id="1.2.4.1" evidence="11"/>
<dbReference type="Pfam" id="PF22613">
    <property type="entry name" value="Transketolase_C_1"/>
    <property type="match status" value="1"/>
</dbReference>
<sequence>MKLTSEYLDTLNRIQDRIMWLSMRIVHEANSVRPQRDGVKVGGHQASSASMVTIMTALYFHLLKHGDKVSVKPHASPVFHAIQYLLGQLPREYLTTLRAFGGLQAYPSRTKDPDPVDFSTGSVGLGAVAPAFAGLSHYYAKMHFGHVTSNRFIAIIGDAELDEGNVWEAVFDEWMAELANTIWIVDLNRQSLDRVVPGIRAGTLKSMFDSWGWQVLEAKYGRKLQDLFAEKNGELVRKRIDDMSNEEYQLLVRLPGDELRQRFVTVNGHKDPHLEELLAPISNAELPGVVGNLGGHDLFEMISVLEEADATADRPTVIFAYTIKGWRLPIAGDPHNHSKLLNVEEMSALAEELSIPGDDEWAAFDQDSEEGELCTEIAQQLYPAPNGEVTAAPQKVNGAAQPPEGLSAQDVPESVPARMHGMLSTQQSFGQILVSMSRDPKLAPRLVTTSPDVSTSTNLSGWIAKQGVFSLTDKEIYELEENRGLSWHYGPDGQHIELGISEMNLFMMLAMLGLSAELNGQQLIPIGTVYDPFVLRGLDSFIYGLYAGSRFIIVGTPSGVSLAPEGGAHQSTVTPSLGAELPNLNSYEPCFAQELVWIMLEAVRQCCRDVDGRATYLRLSTKPTDQSLLEPAMERLGATELRRQVLEGGFRLLDWKTATPEADPRSLVHIASSGIMLAEAMEAAEMLQAEGIAVNVLNISSPRRLFENWRAAQWGRRPGREPSRLLSWLIPPNERQAPIVTVQDGASHNLAWLGSLFGSYLIPLGVDDFGQSGTPADLYRHFEIDSQAIFEAALVGLNRTEFG</sequence>
<dbReference type="InterPro" id="IPR004660">
    <property type="entry name" value="PDH_E1"/>
</dbReference>
<dbReference type="GO" id="GO:0046872">
    <property type="term" value="F:metal ion binding"/>
    <property type="evidence" value="ECO:0007669"/>
    <property type="project" value="UniProtKB-KW"/>
</dbReference>
<evidence type="ECO:0000256" key="3">
    <source>
        <dbReference type="ARBA" id="ARBA00011081"/>
    </source>
</evidence>
<reference evidence="14" key="1">
    <citation type="submission" date="2019-09" db="EMBL/GenBank/DDBJ databases">
        <title>Characterisation of the sponge microbiome using genome-centric metagenomics.</title>
        <authorList>
            <person name="Engelberts J.P."/>
            <person name="Robbins S.J."/>
            <person name="De Goeij J.M."/>
            <person name="Aranda M."/>
            <person name="Bell S.C."/>
            <person name="Webster N.S."/>
        </authorList>
    </citation>
    <scope>NUCLEOTIDE SEQUENCE</scope>
    <source>
        <strain evidence="14">SB0664_bin_27</strain>
    </source>
</reference>
<dbReference type="UniPathway" id="UPA00064">
    <property type="reaction ID" value="UER00091"/>
</dbReference>
<keyword evidence="8" id="KW-0784">Thiamine biosynthesis</keyword>
<organism evidence="14">
    <name type="scientific">Caldilineaceae bacterium SB0664_bin_27</name>
    <dbReference type="NCBI Taxonomy" id="2605260"/>
    <lineage>
        <taxon>Bacteria</taxon>
        <taxon>Bacillati</taxon>
        <taxon>Chloroflexota</taxon>
        <taxon>Caldilineae</taxon>
        <taxon>Caldilineales</taxon>
        <taxon>Caldilineaceae</taxon>
    </lineage>
</organism>
<proteinExistence type="inferred from homology"/>
<dbReference type="InterPro" id="IPR005477">
    <property type="entry name" value="Dxylulose-5-P_synthase"/>
</dbReference>
<evidence type="ECO:0000313" key="14">
    <source>
        <dbReference type="EMBL" id="MXY94452.1"/>
    </source>
</evidence>
<dbReference type="Gene3D" id="3.40.50.920">
    <property type="match status" value="1"/>
</dbReference>
<gene>
    <name evidence="14" type="ORF">F4Y42_13510</name>
</gene>
<dbReference type="Pfam" id="PF13292">
    <property type="entry name" value="DXP_synthase_N"/>
    <property type="match status" value="1"/>
</dbReference>
<evidence type="ECO:0000256" key="11">
    <source>
        <dbReference type="PIRNR" id="PIRNR000156"/>
    </source>
</evidence>
<evidence type="ECO:0000256" key="10">
    <source>
        <dbReference type="ARBA" id="ARBA00023229"/>
    </source>
</evidence>
<dbReference type="Pfam" id="PF17831">
    <property type="entry name" value="PDH_E1_M"/>
    <property type="match status" value="1"/>
</dbReference>
<keyword evidence="5" id="KW-0808">Transferase</keyword>
<keyword evidence="10" id="KW-0414">Isoprene biosynthesis</keyword>
<dbReference type="InterPro" id="IPR041621">
    <property type="entry name" value="PDH_E1_M"/>
</dbReference>
<dbReference type="InterPro" id="IPR051157">
    <property type="entry name" value="PDH/Transketolase"/>
</dbReference>
<dbReference type="InterPro" id="IPR055152">
    <property type="entry name" value="Transketolase-like_C_2"/>
</dbReference>
<comment type="catalytic activity">
    <reaction evidence="11">
        <text>N(6)-[(R)-lipoyl]-L-lysyl-[protein] + pyruvate + H(+) = N(6)-[(R)-S(8)-acetyldihydrolipoyl]-L-lysyl-[protein] + CO2</text>
        <dbReference type="Rhea" id="RHEA:19189"/>
        <dbReference type="Rhea" id="RHEA-COMP:10474"/>
        <dbReference type="Rhea" id="RHEA-COMP:10478"/>
        <dbReference type="ChEBI" id="CHEBI:15361"/>
        <dbReference type="ChEBI" id="CHEBI:15378"/>
        <dbReference type="ChEBI" id="CHEBI:16526"/>
        <dbReference type="ChEBI" id="CHEBI:83099"/>
        <dbReference type="ChEBI" id="CHEBI:83111"/>
        <dbReference type="EC" id="1.2.4.1"/>
    </reaction>
</comment>
<evidence type="ECO:0000256" key="8">
    <source>
        <dbReference type="ARBA" id="ARBA00022977"/>
    </source>
</evidence>
<dbReference type="AlphaFoldDB" id="A0A6B0YXJ3"/>
<dbReference type="SUPFAM" id="SSF52922">
    <property type="entry name" value="TK C-terminal domain-like"/>
    <property type="match status" value="1"/>
</dbReference>
<comment type="caution">
    <text evidence="14">The sequence shown here is derived from an EMBL/GenBank/DDBJ whole genome shotgun (WGS) entry which is preliminary data.</text>
</comment>
<evidence type="ECO:0000256" key="12">
    <source>
        <dbReference type="PIRSR" id="PIRSR000156-1"/>
    </source>
</evidence>
<comment type="cofactor">
    <cofactor evidence="11">
        <name>thiamine diphosphate</name>
        <dbReference type="ChEBI" id="CHEBI:58937"/>
    </cofactor>
</comment>
<keyword evidence="11 14" id="KW-0670">Pyruvate</keyword>
<comment type="similarity">
    <text evidence="3">Belongs to the transketolase family. DXPS subfamily.</text>
</comment>
<dbReference type="SUPFAM" id="SSF52518">
    <property type="entry name" value="Thiamin diphosphate-binding fold (THDP-binding)"/>
    <property type="match status" value="2"/>
</dbReference>
<feature type="domain" description="Transketolase-like pyrimidine-binding" evidence="13">
    <location>
        <begin position="423"/>
        <end position="626"/>
    </location>
</feature>
<dbReference type="GO" id="GO:0008661">
    <property type="term" value="F:1-deoxy-D-xylulose-5-phosphate synthase activity"/>
    <property type="evidence" value="ECO:0007669"/>
    <property type="project" value="InterPro"/>
</dbReference>
<keyword evidence="6 12" id="KW-0479">Metal-binding</keyword>
<dbReference type="PANTHER" id="PTHR43825:SF4">
    <property type="entry name" value="PYRUVATE DEHYDROGENASE E1 COMPONENT"/>
    <property type="match status" value="1"/>
</dbReference>
<dbReference type="GO" id="GO:0016114">
    <property type="term" value="P:terpenoid biosynthetic process"/>
    <property type="evidence" value="ECO:0007669"/>
    <property type="project" value="InterPro"/>
</dbReference>
<evidence type="ECO:0000256" key="2">
    <source>
        <dbReference type="ARBA" id="ARBA00004980"/>
    </source>
</evidence>
<name>A0A6B0YXJ3_9CHLR</name>
<dbReference type="GO" id="GO:0004739">
    <property type="term" value="F:pyruvate dehydrogenase (acetyl-transferring) activity"/>
    <property type="evidence" value="ECO:0007669"/>
    <property type="project" value="UniProtKB-EC"/>
</dbReference>
<dbReference type="EMBL" id="VXRG01000109">
    <property type="protein sequence ID" value="MXY94452.1"/>
    <property type="molecule type" value="Genomic_DNA"/>
</dbReference>
<dbReference type="Gene3D" id="3.40.50.970">
    <property type="match status" value="2"/>
</dbReference>
<evidence type="ECO:0000256" key="7">
    <source>
        <dbReference type="ARBA" id="ARBA00022842"/>
    </source>
</evidence>
<evidence type="ECO:0000256" key="4">
    <source>
        <dbReference type="ARBA" id="ARBA00011738"/>
    </source>
</evidence>
<dbReference type="InterPro" id="IPR029061">
    <property type="entry name" value="THDP-binding"/>
</dbReference>
<feature type="binding site" evidence="12">
    <location>
        <position position="190"/>
    </location>
    <ligand>
        <name>Mg(2+)</name>
        <dbReference type="ChEBI" id="CHEBI:18420"/>
    </ligand>
</feature>
<evidence type="ECO:0000256" key="6">
    <source>
        <dbReference type="ARBA" id="ARBA00022723"/>
    </source>
</evidence>
<keyword evidence="11" id="KW-0560">Oxidoreductase</keyword>
<feature type="binding site" evidence="12">
    <location>
        <position position="188"/>
    </location>
    <ligand>
        <name>Mg(2+)</name>
        <dbReference type="ChEBI" id="CHEBI:18420"/>
    </ligand>
</feature>
<evidence type="ECO:0000256" key="9">
    <source>
        <dbReference type="ARBA" id="ARBA00023052"/>
    </source>
</evidence>
<dbReference type="InterPro" id="IPR009014">
    <property type="entry name" value="Transketo_C/PFOR_II"/>
</dbReference>
<dbReference type="PANTHER" id="PTHR43825">
    <property type="entry name" value="PYRUVATE DEHYDROGENASE E1 COMPONENT"/>
    <property type="match status" value="1"/>
</dbReference>